<name>A0A0N1N380_9HYPH</name>
<dbReference type="AlphaFoldDB" id="A0A0N1N380"/>
<comment type="caution">
    <text evidence="2">The sequence shown here is derived from an EMBL/GenBank/DDBJ whole genome shotgun (WGS) entry which is preliminary data.</text>
</comment>
<sequence>MANGNPSRSGLLSYAVLLGAQTACAAVMLANIHAAFRILIENLGTPNASTPRSVLDLLIAAGLGQAFYWYRLRTTPVPAGYLSLPLGHFLAFSSRLGFIWGGALFSVYFLRHAPELALGPLDIAWRGALLVAILFALYCYTLELERLGAALQAPPTL</sequence>
<keyword evidence="1" id="KW-1133">Transmembrane helix</keyword>
<gene>
    <name evidence="2" type="ORF">AE618_01265</name>
</gene>
<dbReference type="EMBL" id="LGSZ01000009">
    <property type="protein sequence ID" value="KPH83073.1"/>
    <property type="molecule type" value="Genomic_DNA"/>
</dbReference>
<keyword evidence="1" id="KW-0812">Transmembrane</keyword>
<feature type="transmembrane region" description="Helical" evidence="1">
    <location>
        <begin position="53"/>
        <end position="70"/>
    </location>
</feature>
<feature type="transmembrane region" description="Helical" evidence="1">
    <location>
        <begin position="123"/>
        <end position="141"/>
    </location>
</feature>
<organism evidence="2 3">
    <name type="scientific">Bosea vaviloviae</name>
    <dbReference type="NCBI Taxonomy" id="1526658"/>
    <lineage>
        <taxon>Bacteria</taxon>
        <taxon>Pseudomonadati</taxon>
        <taxon>Pseudomonadota</taxon>
        <taxon>Alphaproteobacteria</taxon>
        <taxon>Hyphomicrobiales</taxon>
        <taxon>Boseaceae</taxon>
        <taxon>Bosea</taxon>
    </lineage>
</organism>
<keyword evidence="3" id="KW-1185">Reference proteome</keyword>
<dbReference type="Proteomes" id="UP000037822">
    <property type="component" value="Unassembled WGS sequence"/>
</dbReference>
<evidence type="ECO:0000313" key="2">
    <source>
        <dbReference type="EMBL" id="KPH83073.1"/>
    </source>
</evidence>
<proteinExistence type="predicted"/>
<protein>
    <submittedName>
        <fullName evidence="2">Uncharacterized protein</fullName>
    </submittedName>
</protein>
<keyword evidence="1" id="KW-0472">Membrane</keyword>
<feature type="transmembrane region" description="Helical" evidence="1">
    <location>
        <begin position="12"/>
        <end position="32"/>
    </location>
</feature>
<accession>A0A0N1N380</accession>
<feature type="transmembrane region" description="Helical" evidence="1">
    <location>
        <begin position="90"/>
        <end position="111"/>
    </location>
</feature>
<evidence type="ECO:0000256" key="1">
    <source>
        <dbReference type="SAM" id="Phobius"/>
    </source>
</evidence>
<reference evidence="2 3" key="1">
    <citation type="submission" date="2015-07" db="EMBL/GenBank/DDBJ databases">
        <title>Whole genome sequencing of Bosea vaviloviae isolated from cave pool.</title>
        <authorList>
            <person name="Tan N.E.H."/>
            <person name="Lee Y.P."/>
            <person name="Gan H.M."/>
            <person name="Barton H."/>
            <person name="Savka M.A."/>
        </authorList>
    </citation>
    <scope>NUCLEOTIDE SEQUENCE [LARGE SCALE GENOMIC DNA]</scope>
    <source>
        <strain evidence="2 3">SD260</strain>
    </source>
</reference>
<dbReference type="PATRIC" id="fig|1526658.3.peg.5178"/>
<evidence type="ECO:0000313" key="3">
    <source>
        <dbReference type="Proteomes" id="UP000037822"/>
    </source>
</evidence>